<dbReference type="RefSeq" id="WP_089795847.1">
    <property type="nucleotide sequence ID" value="NZ_FPBP01000007.1"/>
</dbReference>
<proteinExistence type="predicted"/>
<dbReference type="Proteomes" id="UP000198693">
    <property type="component" value="Unassembled WGS sequence"/>
</dbReference>
<dbReference type="Gene3D" id="3.30.2310.20">
    <property type="entry name" value="RelE-like"/>
    <property type="match status" value="1"/>
</dbReference>
<organism evidence="1 2">
    <name type="scientific">Halomonas korlensis</name>
    <dbReference type="NCBI Taxonomy" id="463301"/>
    <lineage>
        <taxon>Bacteria</taxon>
        <taxon>Pseudomonadati</taxon>
        <taxon>Pseudomonadota</taxon>
        <taxon>Gammaproteobacteria</taxon>
        <taxon>Oceanospirillales</taxon>
        <taxon>Halomonadaceae</taxon>
        <taxon>Halomonas</taxon>
    </lineage>
</organism>
<name>A0A1I7ILI6_9GAMM</name>
<sequence>MTWKLVYTRQAQKDAKKLASSGLKPNAQQLLALIAEDPYRKPPFVKPIGDLAGAYSRRINIRHRLVY</sequence>
<evidence type="ECO:0000313" key="2">
    <source>
        <dbReference type="Proteomes" id="UP000198693"/>
    </source>
</evidence>
<evidence type="ECO:0000313" key="1">
    <source>
        <dbReference type="EMBL" id="SFU73811.1"/>
    </source>
</evidence>
<reference evidence="2" key="1">
    <citation type="submission" date="2016-10" db="EMBL/GenBank/DDBJ databases">
        <authorList>
            <person name="Varghese N."/>
            <person name="Submissions S."/>
        </authorList>
    </citation>
    <scope>NUCLEOTIDE SEQUENCE [LARGE SCALE GENOMIC DNA]</scope>
    <source>
        <strain evidence="2">CGMCC 1.6981</strain>
    </source>
</reference>
<accession>A0A1I7ILI6</accession>
<dbReference type="AlphaFoldDB" id="A0A1I7ILI6"/>
<dbReference type="InterPro" id="IPR035093">
    <property type="entry name" value="RelE/ParE_toxin_dom_sf"/>
</dbReference>
<dbReference type="OrthoDB" id="9801102at2"/>
<dbReference type="SUPFAM" id="SSF143011">
    <property type="entry name" value="RelE-like"/>
    <property type="match status" value="1"/>
</dbReference>
<dbReference type="EMBL" id="FPBP01000007">
    <property type="protein sequence ID" value="SFU73811.1"/>
    <property type="molecule type" value="Genomic_DNA"/>
</dbReference>
<gene>
    <name evidence="1" type="ORF">SAMN04487955_107118</name>
</gene>
<dbReference type="STRING" id="463301.SAMN04487955_107118"/>
<keyword evidence="2" id="KW-1185">Reference proteome</keyword>
<protein>
    <submittedName>
        <fullName evidence="1">Toxin-antitoxin system, toxin component, Txe/YoeB family</fullName>
    </submittedName>
</protein>